<reference evidence="1" key="1">
    <citation type="submission" date="2021-02" db="EMBL/GenBank/DDBJ databases">
        <authorList>
            <person name="Nowell W R."/>
        </authorList>
    </citation>
    <scope>NUCLEOTIDE SEQUENCE</scope>
    <source>
        <strain evidence="1">Ploen Becks lab</strain>
    </source>
</reference>
<proteinExistence type="predicted"/>
<comment type="caution">
    <text evidence="1">The sequence shown here is derived from an EMBL/GenBank/DDBJ whole genome shotgun (WGS) entry which is preliminary data.</text>
</comment>
<feature type="non-terminal residue" evidence="1">
    <location>
        <position position="1"/>
    </location>
</feature>
<gene>
    <name evidence="1" type="ORF">OXX778_LOCUS18708</name>
</gene>
<protein>
    <submittedName>
        <fullName evidence="1">Uncharacterized protein</fullName>
    </submittedName>
</protein>
<name>A0A814KAM5_9BILA</name>
<evidence type="ECO:0000313" key="1">
    <source>
        <dbReference type="EMBL" id="CAF1048535.1"/>
    </source>
</evidence>
<dbReference type="Proteomes" id="UP000663879">
    <property type="component" value="Unassembled WGS sequence"/>
</dbReference>
<keyword evidence="2" id="KW-1185">Reference proteome</keyword>
<evidence type="ECO:0000313" key="2">
    <source>
        <dbReference type="Proteomes" id="UP000663879"/>
    </source>
</evidence>
<dbReference type="AlphaFoldDB" id="A0A814KAM5"/>
<accession>A0A814KAM5</accession>
<dbReference type="EMBL" id="CAJNOC010005305">
    <property type="protein sequence ID" value="CAF1048535.1"/>
    <property type="molecule type" value="Genomic_DNA"/>
</dbReference>
<sequence>MESKFIVVIITDASEVNRDFEDFNFSENGQDESDRENFDTVSKRNDNIAFCE</sequence>
<organism evidence="1 2">
    <name type="scientific">Brachionus calyciflorus</name>
    <dbReference type="NCBI Taxonomy" id="104777"/>
    <lineage>
        <taxon>Eukaryota</taxon>
        <taxon>Metazoa</taxon>
        <taxon>Spiralia</taxon>
        <taxon>Gnathifera</taxon>
        <taxon>Rotifera</taxon>
        <taxon>Eurotatoria</taxon>
        <taxon>Monogononta</taxon>
        <taxon>Pseudotrocha</taxon>
        <taxon>Ploima</taxon>
        <taxon>Brachionidae</taxon>
        <taxon>Brachionus</taxon>
    </lineage>
</organism>